<dbReference type="Pfam" id="PF00005">
    <property type="entry name" value="ABC_tran"/>
    <property type="match status" value="1"/>
</dbReference>
<keyword evidence="6" id="KW-1185">Reference proteome</keyword>
<evidence type="ECO:0000259" key="4">
    <source>
        <dbReference type="PROSITE" id="PS50893"/>
    </source>
</evidence>
<proteinExistence type="predicted"/>
<protein>
    <recommendedName>
        <fullName evidence="4">ABC transporter domain-containing protein</fullName>
    </recommendedName>
</protein>
<dbReference type="PROSITE" id="PS50893">
    <property type="entry name" value="ABC_TRANSPORTER_2"/>
    <property type="match status" value="1"/>
</dbReference>
<keyword evidence="2" id="KW-0547">Nucleotide-binding</keyword>
<dbReference type="InterPro" id="IPR003439">
    <property type="entry name" value="ABC_transporter-like_ATP-bd"/>
</dbReference>
<dbReference type="PANTHER" id="PTHR42939">
    <property type="entry name" value="ABC TRANSPORTER ATP-BINDING PROTEIN ALBC-RELATED"/>
    <property type="match status" value="1"/>
</dbReference>
<reference evidence="5 6" key="1">
    <citation type="submission" date="2019-07" db="EMBL/GenBank/DDBJ databases">
        <title>Whole genome shotgun sequence of Acetobacter oeni NBRC 105207.</title>
        <authorList>
            <person name="Hosoyama A."/>
            <person name="Uohara A."/>
            <person name="Ohji S."/>
            <person name="Ichikawa N."/>
        </authorList>
    </citation>
    <scope>NUCLEOTIDE SEQUENCE [LARGE SCALE GENOMIC DNA]</scope>
    <source>
        <strain evidence="5 6">NBRC 105207</strain>
    </source>
</reference>
<dbReference type="OrthoDB" id="9800654at2"/>
<keyword evidence="1" id="KW-0813">Transport</keyword>
<dbReference type="InterPro" id="IPR003593">
    <property type="entry name" value="AAA+_ATPase"/>
</dbReference>
<evidence type="ECO:0000313" key="5">
    <source>
        <dbReference type="EMBL" id="GEN61799.1"/>
    </source>
</evidence>
<dbReference type="GO" id="GO:0016887">
    <property type="term" value="F:ATP hydrolysis activity"/>
    <property type="evidence" value="ECO:0007669"/>
    <property type="project" value="InterPro"/>
</dbReference>
<dbReference type="EMBL" id="BJYG01000001">
    <property type="protein sequence ID" value="GEN61799.1"/>
    <property type="molecule type" value="Genomic_DNA"/>
</dbReference>
<dbReference type="SUPFAM" id="SSF52540">
    <property type="entry name" value="P-loop containing nucleoside triphosphate hydrolases"/>
    <property type="match status" value="1"/>
</dbReference>
<dbReference type="RefSeq" id="WP_146884697.1">
    <property type="nucleotide sequence ID" value="NZ_BJYG01000001.1"/>
</dbReference>
<dbReference type="Gene3D" id="3.40.50.300">
    <property type="entry name" value="P-loop containing nucleotide triphosphate hydrolases"/>
    <property type="match status" value="1"/>
</dbReference>
<feature type="domain" description="ABC transporter" evidence="4">
    <location>
        <begin position="7"/>
        <end position="207"/>
    </location>
</feature>
<evidence type="ECO:0000256" key="2">
    <source>
        <dbReference type="ARBA" id="ARBA00022741"/>
    </source>
</evidence>
<comment type="caution">
    <text evidence="5">The sequence shown here is derived from an EMBL/GenBank/DDBJ whole genome shotgun (WGS) entry which is preliminary data.</text>
</comment>
<sequence>MINPPRLACENIAAAYNSRVIFESFTLSLQSGLFALRGANGTGKSTLLRILAGAQRPARGQIRIAGTDLFSSPEQAKRQLSYVPDTCPAYPFMTGNEFLRFVATAKQTTIDRQAREMISLLSLSHSLDTRFDAMSLGTQKKIMLCAAWIGTPEVLLLDEPTNGLDASARAHFAALTRHSADRHVLLFSTHDDEFISESDATVLEMDTLRG</sequence>
<dbReference type="Proteomes" id="UP000321746">
    <property type="component" value="Unassembled WGS sequence"/>
</dbReference>
<dbReference type="InterPro" id="IPR051782">
    <property type="entry name" value="ABC_Transporter_VariousFunc"/>
</dbReference>
<evidence type="ECO:0000313" key="6">
    <source>
        <dbReference type="Proteomes" id="UP000321746"/>
    </source>
</evidence>
<dbReference type="SMART" id="SM00382">
    <property type="entry name" value="AAA"/>
    <property type="match status" value="1"/>
</dbReference>
<dbReference type="AlphaFoldDB" id="A0A511XFT2"/>
<name>A0A511XFT2_9PROT</name>
<evidence type="ECO:0000256" key="1">
    <source>
        <dbReference type="ARBA" id="ARBA00022448"/>
    </source>
</evidence>
<dbReference type="GO" id="GO:0005524">
    <property type="term" value="F:ATP binding"/>
    <property type="evidence" value="ECO:0007669"/>
    <property type="project" value="UniProtKB-KW"/>
</dbReference>
<accession>A0A511XFT2</accession>
<evidence type="ECO:0000256" key="3">
    <source>
        <dbReference type="ARBA" id="ARBA00022840"/>
    </source>
</evidence>
<organism evidence="5 6">
    <name type="scientific">Acetobacter oeni</name>
    <dbReference type="NCBI Taxonomy" id="304077"/>
    <lineage>
        <taxon>Bacteria</taxon>
        <taxon>Pseudomonadati</taxon>
        <taxon>Pseudomonadota</taxon>
        <taxon>Alphaproteobacteria</taxon>
        <taxon>Acetobacterales</taxon>
        <taxon>Acetobacteraceae</taxon>
        <taxon>Acetobacter</taxon>
    </lineage>
</organism>
<keyword evidence="3" id="KW-0067">ATP-binding</keyword>
<dbReference type="InterPro" id="IPR027417">
    <property type="entry name" value="P-loop_NTPase"/>
</dbReference>
<gene>
    <name evidence="5" type="ORF">AOE01nite_00230</name>
</gene>
<dbReference type="PANTHER" id="PTHR42939:SF1">
    <property type="entry name" value="ABC TRANSPORTER ATP-BINDING PROTEIN ALBC-RELATED"/>
    <property type="match status" value="1"/>
</dbReference>